<organism evidence="1 2">
    <name type="scientific">Mucilaginibacter oryzae</name>
    <dbReference type="NCBI Taxonomy" id="468058"/>
    <lineage>
        <taxon>Bacteria</taxon>
        <taxon>Pseudomonadati</taxon>
        <taxon>Bacteroidota</taxon>
        <taxon>Sphingobacteriia</taxon>
        <taxon>Sphingobacteriales</taxon>
        <taxon>Sphingobacteriaceae</taxon>
        <taxon>Mucilaginibacter</taxon>
    </lineage>
</organism>
<dbReference type="AlphaFoldDB" id="A0A316HHW8"/>
<name>A0A316HHW8_9SPHI</name>
<comment type="caution">
    <text evidence="1">The sequence shown here is derived from an EMBL/GenBank/DDBJ whole genome shotgun (WGS) entry which is preliminary data.</text>
</comment>
<protein>
    <submittedName>
        <fullName evidence="1">Uncharacterized protein DUF4276</fullName>
    </submittedName>
</protein>
<evidence type="ECO:0000313" key="2">
    <source>
        <dbReference type="Proteomes" id="UP000245678"/>
    </source>
</evidence>
<accession>A0A316HHW8</accession>
<keyword evidence="2" id="KW-1185">Reference proteome</keyword>
<dbReference type="Proteomes" id="UP000245678">
    <property type="component" value="Unassembled WGS sequence"/>
</dbReference>
<proteinExistence type="predicted"/>
<dbReference type="RefSeq" id="WP_109605591.1">
    <property type="nucleotide sequence ID" value="NZ_QGHA01000001.1"/>
</dbReference>
<evidence type="ECO:0000313" key="1">
    <source>
        <dbReference type="EMBL" id="PWK79733.1"/>
    </source>
</evidence>
<dbReference type="Pfam" id="PF14103">
    <property type="entry name" value="DUF4276"/>
    <property type="match status" value="1"/>
</dbReference>
<dbReference type="InterPro" id="IPR025455">
    <property type="entry name" value="DUF4276"/>
</dbReference>
<sequence>MIRLNITSEGFSEERFVTDILRPHLLSFNIYAETRKVLTNRKLRKRGGVVSYAKFKNDITQWFKECPGVYHTTLIDLYGLSNDFPAYASTQTLSPYERVAAMENALKADLNFRKFIPYIQLHEYESLLYSDTDLLEEWLGLYNKLPKDCFNKIKNSVTDQNPELINEGPATAPSKRILTICDSYDKINDGILIIKEIGLQKIRKECKHFDGWLTTLEQLK</sequence>
<reference evidence="1 2" key="1">
    <citation type="submission" date="2018-05" db="EMBL/GenBank/DDBJ databases">
        <title>Genomic Encyclopedia of Archaeal and Bacterial Type Strains, Phase II (KMG-II): from individual species to whole genera.</title>
        <authorList>
            <person name="Goeker M."/>
        </authorList>
    </citation>
    <scope>NUCLEOTIDE SEQUENCE [LARGE SCALE GENOMIC DNA]</scope>
    <source>
        <strain evidence="1 2">DSM 19975</strain>
    </source>
</reference>
<dbReference type="EMBL" id="QGHA01000001">
    <property type="protein sequence ID" value="PWK79733.1"/>
    <property type="molecule type" value="Genomic_DNA"/>
</dbReference>
<gene>
    <name evidence="1" type="ORF">LX99_00193</name>
</gene>